<dbReference type="PANTHER" id="PTHR21137">
    <property type="entry name" value="ODORANT RECEPTOR"/>
    <property type="match status" value="1"/>
</dbReference>
<protein>
    <recommendedName>
        <fullName evidence="10">Odorant receptor</fullName>
    </recommendedName>
</protein>
<gene>
    <name evidence="12 13 14" type="primary">LOC107224597</name>
</gene>
<evidence type="ECO:0000256" key="5">
    <source>
        <dbReference type="ARBA" id="ARBA00022725"/>
    </source>
</evidence>
<keyword evidence="8 10" id="KW-0675">Receptor</keyword>
<dbReference type="Pfam" id="PF02949">
    <property type="entry name" value="7tm_6"/>
    <property type="match status" value="1"/>
</dbReference>
<name>A0A6J0C0X9_NEOLC</name>
<comment type="caution">
    <text evidence="10">Lacks conserved residue(s) required for the propagation of feature annotation.</text>
</comment>
<evidence type="ECO:0000256" key="4">
    <source>
        <dbReference type="ARBA" id="ARBA00022692"/>
    </source>
</evidence>
<feature type="transmembrane region" description="Helical" evidence="10">
    <location>
        <begin position="194"/>
        <end position="221"/>
    </location>
</feature>
<proteinExistence type="inferred from homology"/>
<keyword evidence="5 10" id="KW-0552">Olfaction</keyword>
<keyword evidence="4 10" id="KW-0812">Transmembrane</keyword>
<dbReference type="Proteomes" id="UP000829291">
    <property type="component" value="Chromosome 6"/>
</dbReference>
<evidence type="ECO:0000256" key="7">
    <source>
        <dbReference type="ARBA" id="ARBA00023136"/>
    </source>
</evidence>
<evidence type="ECO:0000256" key="6">
    <source>
        <dbReference type="ARBA" id="ARBA00022989"/>
    </source>
</evidence>
<feature type="transmembrane region" description="Helical" evidence="10">
    <location>
        <begin position="14"/>
        <end position="32"/>
    </location>
</feature>
<evidence type="ECO:0000256" key="8">
    <source>
        <dbReference type="ARBA" id="ARBA00023170"/>
    </source>
</evidence>
<sequence length="391" mass="44151">MPMDYKMRPSFWDYFWAAKLILQVAGILPIGEPSSWWKSILSEILVASPLMYGSYVLIQPLNYILFKSDNMDELLEAVIVVITVSGGQLRSILISIHRRKIIRLFTIAKKLWDESVTEYDELILTWAERARFFCTIYFWATQVSSTLFILTSVVKQLSLAPNSTISHYPFGFEESVTPSPQYEIKYALQIISGYLGMMFVAASDMAVTLLVLNLCGQLALIQSWLQDISKKELIEPRRRTDGSVEIELRKCIHRHQVVMNFCAELEEIVNCINLVQIVGGMYTMAISGARLAKNLKSYRFSGPLIVSIIGLYFSCWPADNLSFESAKVAHAVYGVPWYSFSPIEKSLVAIMLVRSQRSVKLTAGKFVALSLETFSSILSSGISCCMILLSF</sequence>
<dbReference type="RefSeq" id="XP_015520192.2">
    <property type="nucleotide sequence ID" value="XM_015664706.2"/>
</dbReference>
<evidence type="ECO:0000313" key="12">
    <source>
        <dbReference type="RefSeq" id="XP_015520192.2"/>
    </source>
</evidence>
<keyword evidence="6 10" id="KW-1133">Transmembrane helix</keyword>
<evidence type="ECO:0000256" key="3">
    <source>
        <dbReference type="ARBA" id="ARBA00022606"/>
    </source>
</evidence>
<keyword evidence="9 10" id="KW-0807">Transducer</keyword>
<evidence type="ECO:0000256" key="1">
    <source>
        <dbReference type="ARBA" id="ARBA00004651"/>
    </source>
</evidence>
<comment type="similarity">
    <text evidence="10">Belongs to the insect chemoreceptor superfamily. Heteromeric odorant receptor channel (TC 1.A.69) family.</text>
</comment>
<evidence type="ECO:0000256" key="10">
    <source>
        <dbReference type="RuleBase" id="RU351113"/>
    </source>
</evidence>
<dbReference type="GO" id="GO:0005549">
    <property type="term" value="F:odorant binding"/>
    <property type="evidence" value="ECO:0007669"/>
    <property type="project" value="InterPro"/>
</dbReference>
<feature type="transmembrane region" description="Helical" evidence="10">
    <location>
        <begin position="366"/>
        <end position="389"/>
    </location>
</feature>
<dbReference type="PANTHER" id="PTHR21137:SF35">
    <property type="entry name" value="ODORANT RECEPTOR 19A-RELATED"/>
    <property type="match status" value="1"/>
</dbReference>
<feature type="transmembrane region" description="Helical" evidence="10">
    <location>
        <begin position="44"/>
        <end position="65"/>
    </location>
</feature>
<keyword evidence="3 10" id="KW-0716">Sensory transduction</keyword>
<evidence type="ECO:0000313" key="11">
    <source>
        <dbReference type="Proteomes" id="UP000829291"/>
    </source>
</evidence>
<keyword evidence="11" id="KW-1185">Reference proteome</keyword>
<accession>A0A6J0C0X9</accession>
<dbReference type="GO" id="GO:0004984">
    <property type="term" value="F:olfactory receptor activity"/>
    <property type="evidence" value="ECO:0007669"/>
    <property type="project" value="InterPro"/>
</dbReference>
<evidence type="ECO:0000313" key="13">
    <source>
        <dbReference type="RefSeq" id="XP_046599292.1"/>
    </source>
</evidence>
<dbReference type="AlphaFoldDB" id="A0A6J0C0X9"/>
<dbReference type="GeneID" id="107224597"/>
<dbReference type="GO" id="GO:0007165">
    <property type="term" value="P:signal transduction"/>
    <property type="evidence" value="ECO:0007669"/>
    <property type="project" value="UniProtKB-KW"/>
</dbReference>
<dbReference type="RefSeq" id="XP_046599292.1">
    <property type="nucleotide sequence ID" value="XM_046743336.1"/>
</dbReference>
<evidence type="ECO:0000313" key="14">
    <source>
        <dbReference type="RefSeq" id="XP_046599293.1"/>
    </source>
</evidence>
<feature type="transmembrane region" description="Helical" evidence="10">
    <location>
        <begin position="77"/>
        <end position="96"/>
    </location>
</feature>
<reference evidence="12 13" key="1">
    <citation type="submission" date="2025-05" db="UniProtKB">
        <authorList>
            <consortium name="RefSeq"/>
        </authorList>
    </citation>
    <scope>IDENTIFICATION</scope>
    <source>
        <tissue evidence="12 13">Thorax and Abdomen</tissue>
    </source>
</reference>
<dbReference type="InterPro" id="IPR004117">
    <property type="entry name" value="7tm6_olfct_rcpt"/>
</dbReference>
<feature type="transmembrane region" description="Helical" evidence="10">
    <location>
        <begin position="331"/>
        <end position="354"/>
    </location>
</feature>
<keyword evidence="2" id="KW-1003">Cell membrane</keyword>
<comment type="subcellular location">
    <subcellularLocation>
        <location evidence="1 10">Cell membrane</location>
        <topology evidence="1 10">Multi-pass membrane protein</topology>
    </subcellularLocation>
</comment>
<dbReference type="GO" id="GO:0005886">
    <property type="term" value="C:plasma membrane"/>
    <property type="evidence" value="ECO:0007669"/>
    <property type="project" value="UniProtKB-SubCell"/>
</dbReference>
<dbReference type="OrthoDB" id="8185860at2759"/>
<keyword evidence="7 10" id="KW-0472">Membrane</keyword>
<feature type="transmembrane region" description="Helical" evidence="10">
    <location>
        <begin position="300"/>
        <end position="319"/>
    </location>
</feature>
<dbReference type="InParanoid" id="A0A6J0C0X9"/>
<evidence type="ECO:0000256" key="2">
    <source>
        <dbReference type="ARBA" id="ARBA00022475"/>
    </source>
</evidence>
<evidence type="ECO:0000256" key="9">
    <source>
        <dbReference type="ARBA" id="ARBA00023224"/>
    </source>
</evidence>
<organism evidence="11 12">
    <name type="scientific">Neodiprion lecontei</name>
    <name type="common">Redheaded pine sawfly</name>
    <dbReference type="NCBI Taxonomy" id="441921"/>
    <lineage>
        <taxon>Eukaryota</taxon>
        <taxon>Metazoa</taxon>
        <taxon>Ecdysozoa</taxon>
        <taxon>Arthropoda</taxon>
        <taxon>Hexapoda</taxon>
        <taxon>Insecta</taxon>
        <taxon>Pterygota</taxon>
        <taxon>Neoptera</taxon>
        <taxon>Endopterygota</taxon>
        <taxon>Hymenoptera</taxon>
        <taxon>Tenthredinoidea</taxon>
        <taxon>Diprionidae</taxon>
        <taxon>Diprioninae</taxon>
        <taxon>Neodiprion</taxon>
    </lineage>
</organism>
<feature type="transmembrane region" description="Helical" evidence="10">
    <location>
        <begin position="132"/>
        <end position="154"/>
    </location>
</feature>
<dbReference type="RefSeq" id="XP_046599293.1">
    <property type="nucleotide sequence ID" value="XM_046743337.1"/>
</dbReference>
<dbReference type="KEGG" id="nlo:107224597"/>